<reference evidence="2 3" key="1">
    <citation type="submission" date="2018-08" db="EMBL/GenBank/DDBJ databases">
        <title>A genome reference for cultivated species of the human gut microbiota.</title>
        <authorList>
            <person name="Zou Y."/>
            <person name="Xue W."/>
            <person name="Luo G."/>
        </authorList>
    </citation>
    <scope>NUCLEOTIDE SEQUENCE [LARGE SCALE GENOMIC DNA]</scope>
    <source>
        <strain evidence="2 3">OM08-12AT</strain>
    </source>
</reference>
<dbReference type="EMBL" id="QSTI01000001">
    <property type="protein sequence ID" value="RGM52861.1"/>
    <property type="molecule type" value="Genomic_DNA"/>
</dbReference>
<name>A0A3E4XEI8_9FIRM</name>
<dbReference type="Gene3D" id="2.70.40.10">
    <property type="match status" value="1"/>
</dbReference>
<dbReference type="InterPro" id="IPR011962">
    <property type="entry name" value="dCTP_deaminase"/>
</dbReference>
<organism evidence="2 3">
    <name type="scientific">Agathobacter rectalis</name>
    <dbReference type="NCBI Taxonomy" id="39491"/>
    <lineage>
        <taxon>Bacteria</taxon>
        <taxon>Bacillati</taxon>
        <taxon>Bacillota</taxon>
        <taxon>Clostridia</taxon>
        <taxon>Lachnospirales</taxon>
        <taxon>Lachnospiraceae</taxon>
        <taxon>Agathobacter</taxon>
    </lineage>
</organism>
<dbReference type="GO" id="GO:0008829">
    <property type="term" value="F:dCTP deaminase activity"/>
    <property type="evidence" value="ECO:0007669"/>
    <property type="project" value="InterPro"/>
</dbReference>
<dbReference type="SUPFAM" id="SSF51283">
    <property type="entry name" value="dUTPase-like"/>
    <property type="match status" value="1"/>
</dbReference>
<proteinExistence type="predicted"/>
<accession>A0A3E4XEI8</accession>
<feature type="transmembrane region" description="Helical" evidence="1">
    <location>
        <begin position="339"/>
        <end position="359"/>
    </location>
</feature>
<keyword evidence="1" id="KW-0472">Membrane</keyword>
<evidence type="ECO:0000313" key="3">
    <source>
        <dbReference type="Proteomes" id="UP000260717"/>
    </source>
</evidence>
<evidence type="ECO:0008006" key="4">
    <source>
        <dbReference type="Google" id="ProtNLM"/>
    </source>
</evidence>
<dbReference type="Pfam" id="PF22769">
    <property type="entry name" value="DCD"/>
    <property type="match status" value="1"/>
</dbReference>
<gene>
    <name evidence="2" type="ORF">DXC13_01240</name>
</gene>
<dbReference type="Proteomes" id="UP000260717">
    <property type="component" value="Unassembled WGS sequence"/>
</dbReference>
<feature type="transmembrane region" description="Helical" evidence="1">
    <location>
        <begin position="379"/>
        <end position="401"/>
    </location>
</feature>
<evidence type="ECO:0000256" key="1">
    <source>
        <dbReference type="SAM" id="Phobius"/>
    </source>
</evidence>
<keyword evidence="1" id="KW-0812">Transmembrane</keyword>
<dbReference type="RefSeq" id="WP_117714238.1">
    <property type="nucleotide sequence ID" value="NZ_QSTI01000001.1"/>
</dbReference>
<dbReference type="InterPro" id="IPR036157">
    <property type="entry name" value="dUTPase-like_sf"/>
</dbReference>
<evidence type="ECO:0000313" key="2">
    <source>
        <dbReference type="EMBL" id="RGM52861.1"/>
    </source>
</evidence>
<comment type="caution">
    <text evidence="2">The sequence shown here is derived from an EMBL/GenBank/DDBJ whole genome shotgun (WGS) entry which is preliminary data.</text>
</comment>
<dbReference type="GO" id="GO:0006229">
    <property type="term" value="P:dUTP biosynthetic process"/>
    <property type="evidence" value="ECO:0007669"/>
    <property type="project" value="InterPro"/>
</dbReference>
<dbReference type="AlphaFoldDB" id="A0A3E4XEI8"/>
<keyword evidence="1" id="KW-1133">Transmembrane helix</keyword>
<protein>
    <recommendedName>
        <fullName evidence="4">Deoxycytidine triphosphate deaminase</fullName>
    </recommendedName>
</protein>
<sequence>MFSRDDIKKAICEGHLKIFPYDERNITGAGYNLSTMNFAFSIRKHILLKINVETLENGNIHYVNIPPNDTVLFFSKEYIETDNEIAGIFMSKVARVCQGLGNISTTLDPMWKGQLIISVNNPTGKHIRLDLDREHGNIFTLLLFRLETPVTGEHVHDNNKGRCDLLIDHFKRNKGVFFLNKKYLDLKEFVIDEFANSLNGYDNFRNEDIEDCYTERMRKLCYIEDRIKKHVVLFREGRYTVDADIGNYKILYNSEEEKEIKSCKLYNMDKNTNYWLGKEYSLQDIRNQKKELIQLMESYIRIIDYELDIIRHDRRILWQNTEIAKYAKENNRAYTCRKVLDIIVGVIIAIGVACLAHWFSFLVFKKLLSLGLSNKDIYINILSAGCSLIVGIISGIVLLLIEKKRR</sequence>